<evidence type="ECO:0000313" key="7">
    <source>
        <dbReference type="EMBL" id="KAG2580645.1"/>
    </source>
</evidence>
<dbReference type="Gene3D" id="2.30.29.30">
    <property type="entry name" value="Pleckstrin-homology domain (PH domain)/Phosphotyrosine-binding domain (PTB)"/>
    <property type="match status" value="1"/>
</dbReference>
<reference evidence="7" key="1">
    <citation type="submission" date="2020-05" db="EMBL/GenBank/DDBJ databases">
        <title>WGS assembly of Panicum virgatum.</title>
        <authorList>
            <person name="Lovell J.T."/>
            <person name="Jenkins J."/>
            <person name="Shu S."/>
            <person name="Juenger T.E."/>
            <person name="Schmutz J."/>
        </authorList>
    </citation>
    <scope>NUCLEOTIDE SEQUENCE</scope>
    <source>
        <strain evidence="7">AP13</strain>
    </source>
</reference>
<evidence type="ECO:0000256" key="1">
    <source>
        <dbReference type="ARBA" id="ARBA00007471"/>
    </source>
</evidence>
<dbReference type="PANTHER" id="PTHR10807">
    <property type="entry name" value="MYOTUBULARIN-RELATED"/>
    <property type="match status" value="1"/>
</dbReference>
<organism evidence="7 8">
    <name type="scientific">Panicum virgatum</name>
    <name type="common">Blackwell switchgrass</name>
    <dbReference type="NCBI Taxonomy" id="38727"/>
    <lineage>
        <taxon>Eukaryota</taxon>
        <taxon>Viridiplantae</taxon>
        <taxon>Streptophyta</taxon>
        <taxon>Embryophyta</taxon>
        <taxon>Tracheophyta</taxon>
        <taxon>Spermatophyta</taxon>
        <taxon>Magnoliopsida</taxon>
        <taxon>Liliopsida</taxon>
        <taxon>Poales</taxon>
        <taxon>Poaceae</taxon>
        <taxon>PACMAD clade</taxon>
        <taxon>Panicoideae</taxon>
        <taxon>Panicodae</taxon>
        <taxon>Paniceae</taxon>
        <taxon>Panicinae</taxon>
        <taxon>Panicum</taxon>
        <taxon>Panicum sect. Hiantes</taxon>
    </lineage>
</organism>
<dbReference type="InterPro" id="IPR011993">
    <property type="entry name" value="PH-like_dom_sf"/>
</dbReference>
<evidence type="ECO:0000259" key="6">
    <source>
        <dbReference type="PROSITE" id="PS51339"/>
    </source>
</evidence>
<feature type="domain" description="Myotubularin phosphatase" evidence="6">
    <location>
        <begin position="180"/>
        <end position="635"/>
    </location>
</feature>
<evidence type="ECO:0000256" key="5">
    <source>
        <dbReference type="SAM" id="MobiDB-lite"/>
    </source>
</evidence>
<keyword evidence="8" id="KW-1185">Reference proteome</keyword>
<dbReference type="InterPro" id="IPR030564">
    <property type="entry name" value="Myotubularin"/>
</dbReference>
<dbReference type="Proteomes" id="UP000823388">
    <property type="component" value="Chromosome 6N"/>
</dbReference>
<accession>A0A8T0R690</accession>
<comment type="caution">
    <text evidence="7">The sequence shown here is derived from an EMBL/GenBank/DDBJ whole genome shotgun (WGS) entry which is preliminary data.</text>
</comment>
<feature type="coiled-coil region" evidence="4">
    <location>
        <begin position="667"/>
        <end position="705"/>
    </location>
</feature>
<name>A0A8T0R690_PANVG</name>
<dbReference type="EMBL" id="CM029048">
    <property type="protein sequence ID" value="KAG2580645.1"/>
    <property type="molecule type" value="Genomic_DNA"/>
</dbReference>
<evidence type="ECO:0000313" key="8">
    <source>
        <dbReference type="Proteomes" id="UP000823388"/>
    </source>
</evidence>
<feature type="compositionally biased region" description="Low complexity" evidence="5">
    <location>
        <begin position="511"/>
        <end position="522"/>
    </location>
</feature>
<dbReference type="PROSITE" id="PS00383">
    <property type="entry name" value="TYR_PHOSPHATASE_1"/>
    <property type="match status" value="1"/>
</dbReference>
<evidence type="ECO:0000256" key="3">
    <source>
        <dbReference type="PIRSR" id="PIRSR630564-2"/>
    </source>
</evidence>
<proteinExistence type="inferred from homology"/>
<dbReference type="PANTHER" id="PTHR10807:SF8">
    <property type="entry name" value="PHOSPHATIDYLINOSITOL-3-PHOSPHATE PHOSPHATASE"/>
    <property type="match status" value="1"/>
</dbReference>
<dbReference type="PROSITE" id="PS51339">
    <property type="entry name" value="PPASE_MYOTUBULARIN"/>
    <property type="match status" value="1"/>
</dbReference>
<dbReference type="InterPro" id="IPR016130">
    <property type="entry name" value="Tyr_Pase_AS"/>
</dbReference>
<feature type="binding site" evidence="3">
    <location>
        <begin position="310"/>
        <end position="313"/>
    </location>
    <ligand>
        <name>substrate</name>
    </ligand>
</feature>
<dbReference type="GO" id="GO:0005737">
    <property type="term" value="C:cytoplasm"/>
    <property type="evidence" value="ECO:0007669"/>
    <property type="project" value="TreeGrafter"/>
</dbReference>
<feature type="binding site" evidence="3">
    <location>
        <begin position="335"/>
        <end position="336"/>
    </location>
    <ligand>
        <name>substrate</name>
    </ligand>
</feature>
<dbReference type="GO" id="GO:0046856">
    <property type="term" value="P:phosphatidylinositol dephosphorylation"/>
    <property type="evidence" value="ECO:0007669"/>
    <property type="project" value="TreeGrafter"/>
</dbReference>
<feature type="active site" description="Phosphocysteine intermediate" evidence="2">
    <location>
        <position position="425"/>
    </location>
</feature>
<evidence type="ECO:0000256" key="4">
    <source>
        <dbReference type="SAM" id="Coils"/>
    </source>
</evidence>
<dbReference type="SUPFAM" id="SSF52799">
    <property type="entry name" value="(Phosphotyrosine protein) phosphatases II"/>
    <property type="match status" value="1"/>
</dbReference>
<comment type="similarity">
    <text evidence="1">Belongs to the protein-tyrosine phosphatase family. Non-receptor class myotubularin subfamily.</text>
</comment>
<feature type="binding site" evidence="3">
    <location>
        <begin position="425"/>
        <end position="431"/>
    </location>
    <ligand>
        <name>substrate</name>
    </ligand>
</feature>
<dbReference type="AlphaFoldDB" id="A0A8T0R690"/>
<evidence type="ECO:0000256" key="2">
    <source>
        <dbReference type="PIRSR" id="PIRSR630564-1"/>
    </source>
</evidence>
<protein>
    <recommendedName>
        <fullName evidence="6">Myotubularin phosphatase domain-containing protein</fullName>
    </recommendedName>
</protein>
<dbReference type="SUPFAM" id="SSF50729">
    <property type="entry name" value="PH domain-like"/>
    <property type="match status" value="1"/>
</dbReference>
<dbReference type="GO" id="GO:0106018">
    <property type="term" value="F:phosphatidylinositol-3,5-bisphosphate phosphatase activity"/>
    <property type="evidence" value="ECO:0007669"/>
    <property type="project" value="TreeGrafter"/>
</dbReference>
<dbReference type="GO" id="GO:0004438">
    <property type="term" value="F:phosphatidylinositol-3-phosphate phosphatase activity"/>
    <property type="evidence" value="ECO:0007669"/>
    <property type="project" value="TreeGrafter"/>
</dbReference>
<feature type="region of interest" description="Disordered" evidence="5">
    <location>
        <begin position="497"/>
        <end position="522"/>
    </location>
</feature>
<sequence>MDGSGSWDAIDWNQIEDPRPRRLGQAVKESMDDFLLEDEAVIAQGHGVVLLNIREAGTLSVTNFRLLFVSQAKKCVIELGTIPLTTIEKLNDDVKLQPLPNLSDKSRPRELLQVIGKDMRIIVFAFLPKTKQKNEVFDALRRYTKPANLWDLYAFSCDPSTIKNDSEPKWRLLREYFRLFRKSLPQFQGAEEVSLSNDWWRLTRVNSSYSLCSTYPSELIVPRSISDEDLFQASTFRSGKRLPVISWCDPGSGAVLARSSQPMVGLMMNFRNNADEKLVCAFGSRTTGDKGSPRKLYIIDARPRANALANGAKGGGSESSSNYPRSEVLFLGIQNIHTMRDSLSRLRDYVDAHGSISSNGTPSAVSVVGDRRNRGSTWGGGNLNSMTSFSSTLGEWLNHIQNILVGASWIAAQIAEEAATVLVHCSDGWDRTTQLVALSCLLLDPYYRTFSGFQALVEKDWLAFGHPFAERMGVPTVAESGGSQYELLRQPSLGNLSSSPSRNALGPSGPSSNASAQSQTSNNSSPILLQWLDCISQLLRLYPCAFQFSSKFLVDFMDCVLSCRFGNFLCNSEREREQSGVTNSCRCMWSYLADLRASGGSFHEHYNPFYDPVKHNGALLPPAAALAPTLWPQFYLRWTCPIESQGGDLESQWHATNKKYAEALKAKDIAELRAKDIKMKMESVKQDLQREKRASNTALATAQSAQRENAAIKKAIESIGSTIKFSMSGNQEDRTEVLSCSLRRGTDVRDQVDENGDFSVSISAIEDSLVSEAQGDHFCESLCPFRTREGCRWPDAPCAQLGSQFVGLKANYDAFDRLSIQDCYFGPE</sequence>
<dbReference type="Pfam" id="PF06602">
    <property type="entry name" value="Myotub-related"/>
    <property type="match status" value="1"/>
</dbReference>
<keyword evidence="4" id="KW-0175">Coiled coil</keyword>
<dbReference type="InterPro" id="IPR029021">
    <property type="entry name" value="Prot-tyrosine_phosphatase-like"/>
</dbReference>
<dbReference type="OrthoDB" id="271628at2759"/>
<gene>
    <name evidence="7" type="ORF">PVAP13_6NG360000</name>
</gene>
<dbReference type="InterPro" id="IPR010569">
    <property type="entry name" value="Myotubularin-like_Pase_dom"/>
</dbReference>
<dbReference type="CDD" id="cd14507">
    <property type="entry name" value="PTP-MTM-like"/>
    <property type="match status" value="1"/>
</dbReference>